<keyword evidence="2" id="KW-0378">Hydrolase</keyword>
<dbReference type="PANTHER" id="PTHR33490:SF3">
    <property type="entry name" value="CONSERVED INTEGRAL MEMBRANE PROTEIN"/>
    <property type="match status" value="1"/>
</dbReference>
<reference evidence="2" key="1">
    <citation type="submission" date="2023-07" db="EMBL/GenBank/DDBJ databases">
        <title>Genomic Encyclopedia of Type Strains, Phase IV (KMG-IV): sequencing the most valuable type-strain genomes for metagenomic binning, comparative biology and taxonomic classification.</title>
        <authorList>
            <person name="Goeker M."/>
        </authorList>
    </citation>
    <scope>NUCLEOTIDE SEQUENCE</scope>
    <source>
        <strain evidence="2">DSM 23947</strain>
    </source>
</reference>
<sequence>MEIIAESSDLNEYLKELDVVNFSHPLIKEMAAELFGDEQSEIEKVKVAFEFVRDQIAHSWDIQSTKVTCRASDVLKYKEGICYAKSNLLAAFLRSQGIPTGFCYQRLMIFDTPDKGFSLHAFNAVFLRSLNRWIRIDARGNKPGVHAEFSLNEEILAFSVQENLGERDDPIIYFEPNSKTISCLEQNSNLLELYTCHLPDYLSHHNGSKTPTLK</sequence>
<dbReference type="Pfam" id="PF01841">
    <property type="entry name" value="Transglut_core"/>
    <property type="match status" value="1"/>
</dbReference>
<evidence type="ECO:0000313" key="2">
    <source>
        <dbReference type="EMBL" id="MDQ0216320.1"/>
    </source>
</evidence>
<evidence type="ECO:0000259" key="1">
    <source>
        <dbReference type="Pfam" id="PF01841"/>
    </source>
</evidence>
<proteinExistence type="predicted"/>
<protein>
    <submittedName>
        <fullName evidence="2">Transglutaminase-like putative cysteine protease</fullName>
    </submittedName>
</protein>
<dbReference type="InterPro" id="IPR002931">
    <property type="entry name" value="Transglutaminase-like"/>
</dbReference>
<dbReference type="PANTHER" id="PTHR33490">
    <property type="entry name" value="BLR5614 PROTEIN-RELATED"/>
    <property type="match status" value="1"/>
</dbReference>
<organism evidence="2 3">
    <name type="scientific">Oikeobacillus pervagus</name>
    <dbReference type="NCBI Taxonomy" id="1325931"/>
    <lineage>
        <taxon>Bacteria</taxon>
        <taxon>Bacillati</taxon>
        <taxon>Bacillota</taxon>
        <taxon>Bacilli</taxon>
        <taxon>Bacillales</taxon>
        <taxon>Bacillaceae</taxon>
        <taxon>Oikeobacillus</taxon>
    </lineage>
</organism>
<accession>A0AAJ1T830</accession>
<dbReference type="RefSeq" id="WP_307258327.1">
    <property type="nucleotide sequence ID" value="NZ_JAUSUC010000044.1"/>
</dbReference>
<gene>
    <name evidence="2" type="ORF">J2S13_002761</name>
</gene>
<dbReference type="AlphaFoldDB" id="A0AAJ1T830"/>
<dbReference type="EMBL" id="JAUSUC010000044">
    <property type="protein sequence ID" value="MDQ0216320.1"/>
    <property type="molecule type" value="Genomic_DNA"/>
</dbReference>
<evidence type="ECO:0000313" key="3">
    <source>
        <dbReference type="Proteomes" id="UP001237207"/>
    </source>
</evidence>
<dbReference type="GO" id="GO:0006508">
    <property type="term" value="P:proteolysis"/>
    <property type="evidence" value="ECO:0007669"/>
    <property type="project" value="UniProtKB-KW"/>
</dbReference>
<name>A0AAJ1T830_9BACI</name>
<feature type="domain" description="Transglutaminase-like" evidence="1">
    <location>
        <begin position="29"/>
        <end position="138"/>
    </location>
</feature>
<keyword evidence="3" id="KW-1185">Reference proteome</keyword>
<dbReference type="GO" id="GO:0008233">
    <property type="term" value="F:peptidase activity"/>
    <property type="evidence" value="ECO:0007669"/>
    <property type="project" value="UniProtKB-KW"/>
</dbReference>
<dbReference type="SUPFAM" id="SSF54001">
    <property type="entry name" value="Cysteine proteinases"/>
    <property type="match status" value="1"/>
</dbReference>
<dbReference type="Gene3D" id="3.10.620.30">
    <property type="match status" value="1"/>
</dbReference>
<dbReference type="InterPro" id="IPR038765">
    <property type="entry name" value="Papain-like_cys_pep_sf"/>
</dbReference>
<dbReference type="Proteomes" id="UP001237207">
    <property type="component" value="Unassembled WGS sequence"/>
</dbReference>
<keyword evidence="2" id="KW-0645">Protease</keyword>
<comment type="caution">
    <text evidence="2">The sequence shown here is derived from an EMBL/GenBank/DDBJ whole genome shotgun (WGS) entry which is preliminary data.</text>
</comment>